<keyword evidence="3" id="KW-0378">Hydrolase</keyword>
<sequence>MAISQQRRRSQVNYHAGCAAEDCVARAYEGHGMTVAHRRWRGRSGELDLVLRRDDQVVFVEVKKSKSFAQAAERIRPAQMQRILSAGEEFIGTEPLGLLTDTRFDVALVNDAGQVEIIENALQAA</sequence>
<dbReference type="HAMAP" id="MF_00048">
    <property type="entry name" value="UPF0102"/>
    <property type="match status" value="1"/>
</dbReference>
<keyword evidence="4" id="KW-1185">Reference proteome</keyword>
<dbReference type="Gene3D" id="3.40.1350.10">
    <property type="match status" value="1"/>
</dbReference>
<organism evidence="3 4">
    <name type="scientific">Shimia abyssi</name>
    <dbReference type="NCBI Taxonomy" id="1662395"/>
    <lineage>
        <taxon>Bacteria</taxon>
        <taxon>Pseudomonadati</taxon>
        <taxon>Pseudomonadota</taxon>
        <taxon>Alphaproteobacteria</taxon>
        <taxon>Rhodobacterales</taxon>
        <taxon>Roseobacteraceae</taxon>
    </lineage>
</organism>
<dbReference type="AlphaFoldDB" id="A0A2P8FKI6"/>
<dbReference type="PANTHER" id="PTHR34039">
    <property type="entry name" value="UPF0102 PROTEIN YRAN"/>
    <property type="match status" value="1"/>
</dbReference>
<evidence type="ECO:0000256" key="1">
    <source>
        <dbReference type="ARBA" id="ARBA00006738"/>
    </source>
</evidence>
<proteinExistence type="inferred from homology"/>
<evidence type="ECO:0000313" key="4">
    <source>
        <dbReference type="Proteomes" id="UP000240418"/>
    </source>
</evidence>
<dbReference type="OrthoDB" id="9812968at2"/>
<dbReference type="InterPro" id="IPR003509">
    <property type="entry name" value="UPF0102_YraN-like"/>
</dbReference>
<reference evidence="3 4" key="1">
    <citation type="submission" date="2018-03" db="EMBL/GenBank/DDBJ databases">
        <title>Genomic Encyclopedia of Archaeal and Bacterial Type Strains, Phase II (KMG-II): from individual species to whole genera.</title>
        <authorList>
            <person name="Goeker M."/>
        </authorList>
    </citation>
    <scope>NUCLEOTIDE SEQUENCE [LARGE SCALE GENOMIC DNA]</scope>
    <source>
        <strain evidence="3 4">DSM 100673</strain>
    </source>
</reference>
<dbReference type="Pfam" id="PF02021">
    <property type="entry name" value="UPF0102"/>
    <property type="match status" value="1"/>
</dbReference>
<evidence type="ECO:0000256" key="2">
    <source>
        <dbReference type="HAMAP-Rule" id="MF_00048"/>
    </source>
</evidence>
<comment type="similarity">
    <text evidence="1 2">Belongs to the UPF0102 family.</text>
</comment>
<dbReference type="Proteomes" id="UP000240418">
    <property type="component" value="Unassembled WGS sequence"/>
</dbReference>
<dbReference type="SUPFAM" id="SSF52980">
    <property type="entry name" value="Restriction endonuclease-like"/>
    <property type="match status" value="1"/>
</dbReference>
<dbReference type="PANTHER" id="PTHR34039:SF1">
    <property type="entry name" value="UPF0102 PROTEIN YRAN"/>
    <property type="match status" value="1"/>
</dbReference>
<protein>
    <recommendedName>
        <fullName evidence="2">UPF0102 protein CLV88_101620</fullName>
    </recommendedName>
</protein>
<evidence type="ECO:0000313" key="3">
    <source>
        <dbReference type="EMBL" id="PSL22195.1"/>
    </source>
</evidence>
<dbReference type="GO" id="GO:0003676">
    <property type="term" value="F:nucleic acid binding"/>
    <property type="evidence" value="ECO:0007669"/>
    <property type="project" value="InterPro"/>
</dbReference>
<dbReference type="GO" id="GO:0004519">
    <property type="term" value="F:endonuclease activity"/>
    <property type="evidence" value="ECO:0007669"/>
    <property type="project" value="UniProtKB-KW"/>
</dbReference>
<dbReference type="InterPro" id="IPR011856">
    <property type="entry name" value="tRNA_endonuc-like_dom_sf"/>
</dbReference>
<dbReference type="InterPro" id="IPR011335">
    <property type="entry name" value="Restrct_endonuc-II-like"/>
</dbReference>
<name>A0A2P8FKI6_9RHOB</name>
<dbReference type="EMBL" id="PYGJ01000001">
    <property type="protein sequence ID" value="PSL22195.1"/>
    <property type="molecule type" value="Genomic_DNA"/>
</dbReference>
<gene>
    <name evidence="3" type="ORF">CLV88_101620</name>
</gene>
<keyword evidence="3" id="KW-0540">Nuclease</keyword>
<dbReference type="RefSeq" id="WP_106606870.1">
    <property type="nucleotide sequence ID" value="NZ_PYGJ01000001.1"/>
</dbReference>
<keyword evidence="3" id="KW-0255">Endonuclease</keyword>
<comment type="caution">
    <text evidence="3">The sequence shown here is derived from an EMBL/GenBank/DDBJ whole genome shotgun (WGS) entry which is preliminary data.</text>
</comment>
<accession>A0A2P8FKI6</accession>